<reference evidence="2" key="2">
    <citation type="submission" date="2023-03" db="EMBL/GenBank/DDBJ databases">
        <authorList>
            <person name="Zhang Z."/>
        </authorList>
    </citation>
    <scope>NUCLEOTIDE SEQUENCE</scope>
    <source>
        <strain evidence="2">DSA</strain>
    </source>
</reference>
<keyword evidence="3" id="KW-1185">Reference proteome</keyword>
<proteinExistence type="predicted"/>
<dbReference type="CDD" id="cd00371">
    <property type="entry name" value="HMA"/>
    <property type="match status" value="1"/>
</dbReference>
<accession>A0AAW7Z9Y1</accession>
<dbReference type="EMBL" id="JARPTC010000003">
    <property type="protein sequence ID" value="MDO7786131.1"/>
    <property type="molecule type" value="Genomic_DNA"/>
</dbReference>
<dbReference type="AlphaFoldDB" id="A0AAW7Z9Y1"/>
<evidence type="ECO:0000259" key="1">
    <source>
        <dbReference type="PROSITE" id="PS50846"/>
    </source>
</evidence>
<name>A0AAW7Z9Y1_9FIRM</name>
<dbReference type="RefSeq" id="WP_304540980.1">
    <property type="nucleotide sequence ID" value="NZ_JARPTC010000003.1"/>
</dbReference>
<evidence type="ECO:0000313" key="3">
    <source>
        <dbReference type="Proteomes" id="UP001172911"/>
    </source>
</evidence>
<dbReference type="SUPFAM" id="SSF55008">
    <property type="entry name" value="HMA, heavy metal-associated domain"/>
    <property type="match status" value="1"/>
</dbReference>
<organism evidence="2 3">
    <name type="scientific">Desulforamulus aquiferis</name>
    <dbReference type="NCBI Taxonomy" id="1397668"/>
    <lineage>
        <taxon>Bacteria</taxon>
        <taxon>Bacillati</taxon>
        <taxon>Bacillota</taxon>
        <taxon>Clostridia</taxon>
        <taxon>Eubacteriales</taxon>
        <taxon>Peptococcaceae</taxon>
        <taxon>Desulforamulus</taxon>
    </lineage>
</organism>
<comment type="caution">
    <text evidence="2">The sequence shown here is derived from an EMBL/GenBank/DDBJ whole genome shotgun (WGS) entry which is preliminary data.</text>
</comment>
<dbReference type="GO" id="GO:0046872">
    <property type="term" value="F:metal ion binding"/>
    <property type="evidence" value="ECO:0007669"/>
    <property type="project" value="InterPro"/>
</dbReference>
<reference evidence="2" key="1">
    <citation type="journal article" date="2023" name="J. Hazard. Mater.">
        <title>Anaerobic biodegradation of pyrene and benzo[a]pyrene by a new sulfate-reducing Desulforamulus aquiferis strain DSA.</title>
        <authorList>
            <person name="Zhang Z."/>
            <person name="Sun J."/>
            <person name="Gong X."/>
            <person name="Wang C."/>
            <person name="Wang H."/>
        </authorList>
    </citation>
    <scope>NUCLEOTIDE SEQUENCE</scope>
    <source>
        <strain evidence="2">DSA</strain>
    </source>
</reference>
<feature type="domain" description="HMA" evidence="1">
    <location>
        <begin position="2"/>
        <end position="67"/>
    </location>
</feature>
<sequence length="68" mass="7253">MAEIQLKVTGMSCGHCKAAVEKAVKRLDGIQSVEATPGEDKVVVVHDGSVSIVEIKNTIQEEGYVVVE</sequence>
<dbReference type="PROSITE" id="PS50846">
    <property type="entry name" value="HMA_2"/>
    <property type="match status" value="1"/>
</dbReference>
<evidence type="ECO:0000313" key="2">
    <source>
        <dbReference type="EMBL" id="MDO7786131.1"/>
    </source>
</evidence>
<dbReference type="Proteomes" id="UP001172911">
    <property type="component" value="Unassembled WGS sequence"/>
</dbReference>
<dbReference type="Gene3D" id="3.30.70.100">
    <property type="match status" value="1"/>
</dbReference>
<gene>
    <name evidence="2" type="ORF">P6N53_02710</name>
</gene>
<protein>
    <submittedName>
        <fullName evidence="2">Cation transporter</fullName>
    </submittedName>
</protein>
<dbReference type="InterPro" id="IPR006121">
    <property type="entry name" value="HMA_dom"/>
</dbReference>
<dbReference type="InterPro" id="IPR036163">
    <property type="entry name" value="HMA_dom_sf"/>
</dbReference>
<dbReference type="Pfam" id="PF00403">
    <property type="entry name" value="HMA"/>
    <property type="match status" value="1"/>
</dbReference>